<evidence type="ECO:0000313" key="1">
    <source>
        <dbReference type="EMBL" id="KAF2399508.1"/>
    </source>
</evidence>
<accession>A0A6G1HTX7</accession>
<name>A0A6G1HTX7_9PEZI</name>
<reference evidence="1" key="1">
    <citation type="journal article" date="2020" name="Stud. Mycol.">
        <title>101 Dothideomycetes genomes: a test case for predicting lifestyles and emergence of pathogens.</title>
        <authorList>
            <person name="Haridas S."/>
            <person name="Albert R."/>
            <person name="Binder M."/>
            <person name="Bloem J."/>
            <person name="Labutti K."/>
            <person name="Salamov A."/>
            <person name="Andreopoulos B."/>
            <person name="Baker S."/>
            <person name="Barry K."/>
            <person name="Bills G."/>
            <person name="Bluhm B."/>
            <person name="Cannon C."/>
            <person name="Castanera R."/>
            <person name="Culley D."/>
            <person name="Daum C."/>
            <person name="Ezra D."/>
            <person name="Gonzalez J."/>
            <person name="Henrissat B."/>
            <person name="Kuo A."/>
            <person name="Liang C."/>
            <person name="Lipzen A."/>
            <person name="Lutzoni F."/>
            <person name="Magnuson J."/>
            <person name="Mondo S."/>
            <person name="Nolan M."/>
            <person name="Ohm R."/>
            <person name="Pangilinan J."/>
            <person name="Park H.-J."/>
            <person name="Ramirez L."/>
            <person name="Alfaro M."/>
            <person name="Sun H."/>
            <person name="Tritt A."/>
            <person name="Yoshinaga Y."/>
            <person name="Zwiers L.-H."/>
            <person name="Turgeon B."/>
            <person name="Goodwin S."/>
            <person name="Spatafora J."/>
            <person name="Crous P."/>
            <person name="Grigoriev I."/>
        </authorList>
    </citation>
    <scope>NUCLEOTIDE SEQUENCE</scope>
    <source>
        <strain evidence="1">CBS 262.69</strain>
    </source>
</reference>
<protein>
    <submittedName>
        <fullName evidence="1">Uncharacterized protein</fullName>
    </submittedName>
</protein>
<dbReference type="Proteomes" id="UP000799640">
    <property type="component" value="Unassembled WGS sequence"/>
</dbReference>
<sequence length="149" mass="16927">MSTVLSYIARSSVLHRRICQTADEVAVAPRLRIFFCWSLHLLSCFLTPMHHRARVPISISALMKSIRNPYFHARPCVSYFLFRILKAESANGISKVWSDLSTSYISGMRFEVWLTQPYLDEHTGLTMGKSCHRNSRGRPCTACTGNQAS</sequence>
<keyword evidence="2" id="KW-1185">Reference proteome</keyword>
<dbReference type="AlphaFoldDB" id="A0A6G1HTX7"/>
<evidence type="ECO:0000313" key="2">
    <source>
        <dbReference type="Proteomes" id="UP000799640"/>
    </source>
</evidence>
<gene>
    <name evidence="1" type="ORF">EJ06DRAFT_54633</name>
</gene>
<organism evidence="1 2">
    <name type="scientific">Trichodelitschia bisporula</name>
    <dbReference type="NCBI Taxonomy" id="703511"/>
    <lineage>
        <taxon>Eukaryota</taxon>
        <taxon>Fungi</taxon>
        <taxon>Dikarya</taxon>
        <taxon>Ascomycota</taxon>
        <taxon>Pezizomycotina</taxon>
        <taxon>Dothideomycetes</taxon>
        <taxon>Dothideomycetes incertae sedis</taxon>
        <taxon>Phaeotrichales</taxon>
        <taxon>Phaeotrichaceae</taxon>
        <taxon>Trichodelitschia</taxon>
    </lineage>
</organism>
<dbReference type="EMBL" id="ML996697">
    <property type="protein sequence ID" value="KAF2399508.1"/>
    <property type="molecule type" value="Genomic_DNA"/>
</dbReference>
<proteinExistence type="predicted"/>